<evidence type="ECO:0000313" key="1">
    <source>
        <dbReference type="EMBL" id="MCV2367181.1"/>
    </source>
</evidence>
<protein>
    <recommendedName>
        <fullName evidence="3">Serine/threonine protein phosphatase</fullName>
    </recommendedName>
</protein>
<evidence type="ECO:0000313" key="2">
    <source>
        <dbReference type="Proteomes" id="UP001209701"/>
    </source>
</evidence>
<dbReference type="EMBL" id="JAJIRN010000002">
    <property type="protein sequence ID" value="MCV2367181.1"/>
    <property type="molecule type" value="Genomic_DNA"/>
</dbReference>
<dbReference type="Proteomes" id="UP001209701">
    <property type="component" value="Unassembled WGS sequence"/>
</dbReference>
<evidence type="ECO:0008006" key="3">
    <source>
        <dbReference type="Google" id="ProtNLM"/>
    </source>
</evidence>
<proteinExistence type="predicted"/>
<organism evidence="1 2">
    <name type="scientific">Roseateles oligotrophus</name>
    <dbReference type="NCBI Taxonomy" id="1769250"/>
    <lineage>
        <taxon>Bacteria</taxon>
        <taxon>Pseudomonadati</taxon>
        <taxon>Pseudomonadota</taxon>
        <taxon>Betaproteobacteria</taxon>
        <taxon>Burkholderiales</taxon>
        <taxon>Sphaerotilaceae</taxon>
        <taxon>Roseateles</taxon>
    </lineage>
</organism>
<gene>
    <name evidence="1" type="ORF">LNV07_03610</name>
</gene>
<dbReference type="RefSeq" id="WP_263569817.1">
    <property type="nucleotide sequence ID" value="NZ_JAJIRN010000002.1"/>
</dbReference>
<accession>A0ABT2YA47</accession>
<dbReference type="SUPFAM" id="SSF56112">
    <property type="entry name" value="Protein kinase-like (PK-like)"/>
    <property type="match status" value="2"/>
</dbReference>
<sequence length="360" mass="39180">MNHAARLERFASISATLALLSNQELTRMADAAEPLGSGIGGSTLTLTIDGQELFAKRVRLTDLERRPEHLLSTANLFGLPPHYQRNVGSAGFGVWRELAAHALANSWVLSQQVDCFPLMLHWRVLDGAASPHAKPPPPEWTDVKRMSAYWGNSAAVEQRLTALAGASASVLIVMERLPWTLSVWLNEQLDAGPEALAAACKMVEDCLNTDIPKINALGLLHGDAHHGNMLTDGQRLYYADLGLASSTRFALGADERQYLHDNASLDLAYVRGKWVNWLLKAWLPGLAEAPARMALVKRIARGEAALQLLPGLPPSLALSMERYAPIAALINDFYIGLHEHSRSSPYPRAAVEALLATPGN</sequence>
<keyword evidence="2" id="KW-1185">Reference proteome</keyword>
<name>A0ABT2YA47_9BURK</name>
<dbReference type="InterPro" id="IPR011009">
    <property type="entry name" value="Kinase-like_dom_sf"/>
</dbReference>
<comment type="caution">
    <text evidence="1">The sequence shown here is derived from an EMBL/GenBank/DDBJ whole genome shotgun (WGS) entry which is preliminary data.</text>
</comment>
<reference evidence="1 2" key="1">
    <citation type="submission" date="2021-11" db="EMBL/GenBank/DDBJ databases">
        <authorList>
            <person name="Liang Q."/>
            <person name="Mou H."/>
            <person name="Liu Z."/>
        </authorList>
    </citation>
    <scope>NUCLEOTIDE SEQUENCE [LARGE SCALE GENOMIC DNA]</scope>
    <source>
        <strain evidence="1 2">CHU3</strain>
    </source>
</reference>